<accession>A0A0F7G0H5</accession>
<evidence type="ECO:0000256" key="1">
    <source>
        <dbReference type="SAM" id="MobiDB-lite"/>
    </source>
</evidence>
<protein>
    <submittedName>
        <fullName evidence="2">Uncharacterized protein</fullName>
    </submittedName>
</protein>
<gene>
    <name evidence="2" type="ORF">SXIM_52590</name>
</gene>
<reference evidence="2" key="1">
    <citation type="submission" date="2019-08" db="EMBL/GenBank/DDBJ databases">
        <title>Complete genome sequence of a mangrove-derived Streptomyces xiamenensis.</title>
        <authorList>
            <person name="Xu J."/>
        </authorList>
    </citation>
    <scope>NUCLEOTIDE SEQUENCE</scope>
    <source>
        <strain evidence="2">318</strain>
    </source>
</reference>
<sequence>MTPRRGRVRRPEHEFAVNRVTESVGRTFTEGTSTGERTAH</sequence>
<dbReference type="PATRIC" id="fig|408015.6.peg.5324"/>
<feature type="compositionally biased region" description="Polar residues" evidence="1">
    <location>
        <begin position="20"/>
        <end position="40"/>
    </location>
</feature>
<proteinExistence type="predicted"/>
<organism evidence="2 3">
    <name type="scientific">Streptomyces xiamenensis</name>
    <dbReference type="NCBI Taxonomy" id="408015"/>
    <lineage>
        <taxon>Bacteria</taxon>
        <taxon>Bacillati</taxon>
        <taxon>Actinomycetota</taxon>
        <taxon>Actinomycetes</taxon>
        <taxon>Kitasatosporales</taxon>
        <taxon>Streptomycetaceae</taxon>
        <taxon>Streptomyces</taxon>
    </lineage>
</organism>
<dbReference type="KEGG" id="sxi:SXIM_52590"/>
<evidence type="ECO:0000313" key="3">
    <source>
        <dbReference type="Proteomes" id="UP000034034"/>
    </source>
</evidence>
<dbReference type="Proteomes" id="UP000034034">
    <property type="component" value="Chromosome"/>
</dbReference>
<dbReference type="AlphaFoldDB" id="A0A0F7G0H5"/>
<keyword evidence="3" id="KW-1185">Reference proteome</keyword>
<dbReference type="EMBL" id="CP009922">
    <property type="protein sequence ID" value="AKG46643.1"/>
    <property type="molecule type" value="Genomic_DNA"/>
</dbReference>
<evidence type="ECO:0000313" key="2">
    <source>
        <dbReference type="EMBL" id="AKG46643.1"/>
    </source>
</evidence>
<feature type="region of interest" description="Disordered" evidence="1">
    <location>
        <begin position="19"/>
        <end position="40"/>
    </location>
</feature>
<dbReference type="HOGENOM" id="CLU_3297497_0_0_11"/>
<name>A0A0F7G0H5_9ACTN</name>